<organism evidence="13 14">
    <name type="scientific">Octopus vulgaris</name>
    <name type="common">Common octopus</name>
    <dbReference type="NCBI Taxonomy" id="6645"/>
    <lineage>
        <taxon>Eukaryota</taxon>
        <taxon>Metazoa</taxon>
        <taxon>Spiralia</taxon>
        <taxon>Lophotrochozoa</taxon>
        <taxon>Mollusca</taxon>
        <taxon>Cephalopoda</taxon>
        <taxon>Coleoidea</taxon>
        <taxon>Octopodiformes</taxon>
        <taxon>Octopoda</taxon>
        <taxon>Incirrata</taxon>
        <taxon>Octopodidae</taxon>
        <taxon>Octopus</taxon>
    </lineage>
</organism>
<dbReference type="Gene3D" id="1.10.486.10">
    <property type="entry name" value="PCRA, domain 4"/>
    <property type="match status" value="1"/>
</dbReference>
<dbReference type="AlphaFoldDB" id="A0AA36EZQ0"/>
<dbReference type="GO" id="GO:2000042">
    <property type="term" value="P:negative regulation of double-strand break repair via homologous recombination"/>
    <property type="evidence" value="ECO:0007669"/>
    <property type="project" value="InterPro"/>
</dbReference>
<sequence>MNQLFEIAGHSEMTEPTVYLFSDWEIENIESILTELVKDITSNGNNDFVIIDAKHCLEGNIPAATTLSSYLMDTYRMFGNAKNAWMTVLNADDELCALQLCLADMNMQTTGDFDVPVSDVLTALQNVQQRKLAAFAEDGFLSENPDSLVSSDEDVFSKYQQFLNTCNYVDFYDIFNFYQKCSNTKDAHLTCMTQKSFILLGLPIHPVEKAMVQFLCSTRKILQIVSENSLIDDSKDVKFHYNQVTSVAALYEDKLPVRTPKAVSSKLSSTHRYIYQVFYSYLDLLVNSRSQISLARVLNVPDRGLDHQAFTDLKREAKKSGLPMYQQAVSFIMKLRLGGKGYAPDSTSHLRMHVKGLSQFIDLLHKLQTVIEEDQNVRSACQRVINIIKNTILKSKESLSKKPALETAAEQLQSDISAVVDILEKTTLESPCKPANQGGSLCGRKSLQVLQKVLDKAVLNSLGMHSLNVLSDILCTQGTPIRFPSLISQFRSPDPELDIEEEKPLAQRLSQHKTEQNALLNTNKSHFDWASNSPNNQIPITEVKHILPSKTLMYPASGKKTAFAKLTPSNRTKDKENDPSILEAAQDILSPVTQPSKKSEATKRKKESDPKKAKQKCRRKLLPQIKGQTALTAFFKH</sequence>
<name>A0AA36EZQ0_OCTVU</name>
<evidence type="ECO:0000256" key="10">
    <source>
        <dbReference type="ARBA" id="ARBA00031632"/>
    </source>
</evidence>
<evidence type="ECO:0000256" key="4">
    <source>
        <dbReference type="ARBA" id="ARBA00014320"/>
    </source>
</evidence>
<keyword evidence="6" id="KW-0227">DNA damage</keyword>
<evidence type="ECO:0000256" key="6">
    <source>
        <dbReference type="ARBA" id="ARBA00022763"/>
    </source>
</evidence>
<keyword evidence="5" id="KW-0963">Cytoplasm</keyword>
<dbReference type="GO" id="GO:0000785">
    <property type="term" value="C:chromatin"/>
    <property type="evidence" value="ECO:0007669"/>
    <property type="project" value="TreeGrafter"/>
</dbReference>
<proteinExistence type="inferred from homology"/>
<keyword evidence="9" id="KW-0539">Nucleus</keyword>
<protein>
    <recommendedName>
        <fullName evidence="4">PCNA-interacting partner</fullName>
    </recommendedName>
    <alternativeName>
        <fullName evidence="10">PARP-1 binding protein</fullName>
    </alternativeName>
    <alternativeName>
        <fullName evidence="11">PARP1-binding protein</fullName>
    </alternativeName>
</protein>
<comment type="subcellular location">
    <subcellularLocation>
        <location evidence="2">Cytoplasm</location>
    </subcellularLocation>
    <subcellularLocation>
        <location evidence="1">Nucleus</location>
    </subcellularLocation>
</comment>
<keyword evidence="7" id="KW-0238">DNA-binding</keyword>
<dbReference type="PANTHER" id="PTHR32121">
    <property type="entry name" value="PCNA-INTERACTING PARTNER"/>
    <property type="match status" value="1"/>
</dbReference>
<keyword evidence="14" id="KW-1185">Reference proteome</keyword>
<dbReference type="EMBL" id="OX597816">
    <property type="protein sequence ID" value="CAI9720246.1"/>
    <property type="molecule type" value="Genomic_DNA"/>
</dbReference>
<evidence type="ECO:0000256" key="1">
    <source>
        <dbReference type="ARBA" id="ARBA00004123"/>
    </source>
</evidence>
<dbReference type="Proteomes" id="UP001162480">
    <property type="component" value="Chromosome 3"/>
</dbReference>
<evidence type="ECO:0000256" key="2">
    <source>
        <dbReference type="ARBA" id="ARBA00004496"/>
    </source>
</evidence>
<evidence type="ECO:0000256" key="9">
    <source>
        <dbReference type="ARBA" id="ARBA00023242"/>
    </source>
</evidence>
<dbReference type="GO" id="GO:0005737">
    <property type="term" value="C:cytoplasm"/>
    <property type="evidence" value="ECO:0007669"/>
    <property type="project" value="UniProtKB-SubCell"/>
</dbReference>
<dbReference type="InterPro" id="IPR038932">
    <property type="entry name" value="PARPBP"/>
</dbReference>
<dbReference type="PANTHER" id="PTHR32121:SF0">
    <property type="entry name" value="PCNA-INTERACTING PARTNER"/>
    <property type="match status" value="1"/>
</dbReference>
<evidence type="ECO:0000256" key="3">
    <source>
        <dbReference type="ARBA" id="ARBA00009135"/>
    </source>
</evidence>
<dbReference type="GO" id="GO:0005634">
    <property type="term" value="C:nucleus"/>
    <property type="evidence" value="ECO:0007669"/>
    <property type="project" value="UniProtKB-SubCell"/>
</dbReference>
<evidence type="ECO:0000256" key="5">
    <source>
        <dbReference type="ARBA" id="ARBA00022490"/>
    </source>
</evidence>
<feature type="region of interest" description="Disordered" evidence="12">
    <location>
        <begin position="585"/>
        <end position="622"/>
    </location>
</feature>
<feature type="compositionally biased region" description="Basic and acidic residues" evidence="12">
    <location>
        <begin position="597"/>
        <end position="612"/>
    </location>
</feature>
<dbReference type="SUPFAM" id="SSF52540">
    <property type="entry name" value="P-loop containing nucleoside triphosphate hydrolases"/>
    <property type="match status" value="1"/>
</dbReference>
<evidence type="ECO:0000256" key="12">
    <source>
        <dbReference type="SAM" id="MobiDB-lite"/>
    </source>
</evidence>
<dbReference type="InterPro" id="IPR027417">
    <property type="entry name" value="P-loop_NTPase"/>
</dbReference>
<evidence type="ECO:0000313" key="14">
    <source>
        <dbReference type="Proteomes" id="UP001162480"/>
    </source>
</evidence>
<evidence type="ECO:0000256" key="8">
    <source>
        <dbReference type="ARBA" id="ARBA00023204"/>
    </source>
</evidence>
<gene>
    <name evidence="13" type="ORF">OCTVUL_1B010004</name>
</gene>
<accession>A0AA36EZQ0</accession>
<comment type="similarity">
    <text evidence="3">Belongs to the PARI family.</text>
</comment>
<evidence type="ECO:0000256" key="7">
    <source>
        <dbReference type="ARBA" id="ARBA00023125"/>
    </source>
</evidence>
<dbReference type="GO" id="GO:0003677">
    <property type="term" value="F:DNA binding"/>
    <property type="evidence" value="ECO:0007669"/>
    <property type="project" value="UniProtKB-KW"/>
</dbReference>
<evidence type="ECO:0000313" key="13">
    <source>
        <dbReference type="EMBL" id="CAI9720246.1"/>
    </source>
</evidence>
<dbReference type="GO" id="GO:0006281">
    <property type="term" value="P:DNA repair"/>
    <property type="evidence" value="ECO:0007669"/>
    <property type="project" value="UniProtKB-KW"/>
</dbReference>
<evidence type="ECO:0000256" key="11">
    <source>
        <dbReference type="ARBA" id="ARBA00032731"/>
    </source>
</evidence>
<reference evidence="13" key="1">
    <citation type="submission" date="2023-08" db="EMBL/GenBank/DDBJ databases">
        <authorList>
            <person name="Alioto T."/>
            <person name="Alioto T."/>
            <person name="Gomez Garrido J."/>
        </authorList>
    </citation>
    <scope>NUCLEOTIDE SEQUENCE</scope>
</reference>
<keyword evidence="8" id="KW-0234">DNA repair</keyword>